<keyword evidence="1" id="KW-0813">Transport</keyword>
<dbReference type="NCBIfam" id="NF008406">
    <property type="entry name" value="PRK11212.1"/>
    <property type="match status" value="1"/>
</dbReference>
<comment type="function">
    <text evidence="1">Involved in the import of queuosine (Q) precursors, required for Q precursor salvage.</text>
</comment>
<feature type="transmembrane region" description="Helical" evidence="1">
    <location>
        <begin position="140"/>
        <end position="163"/>
    </location>
</feature>
<feature type="transmembrane region" description="Helical" evidence="1">
    <location>
        <begin position="37"/>
        <end position="59"/>
    </location>
</feature>
<comment type="caution">
    <text evidence="2">The sequence shown here is derived from an EMBL/GenBank/DDBJ whole genome shotgun (WGS) entry which is preliminary data.</text>
</comment>
<dbReference type="GO" id="GO:0022857">
    <property type="term" value="F:transmembrane transporter activity"/>
    <property type="evidence" value="ECO:0007669"/>
    <property type="project" value="UniProtKB-UniRule"/>
</dbReference>
<comment type="subcellular location">
    <subcellularLocation>
        <location evidence="1">Cell inner membrane</location>
        <topology evidence="1">Multi-pass membrane protein</topology>
    </subcellularLocation>
</comment>
<keyword evidence="1" id="KW-1133">Transmembrane helix</keyword>
<evidence type="ECO:0000256" key="1">
    <source>
        <dbReference type="HAMAP-Rule" id="MF_02088"/>
    </source>
</evidence>
<dbReference type="GO" id="GO:0005886">
    <property type="term" value="C:plasma membrane"/>
    <property type="evidence" value="ECO:0007669"/>
    <property type="project" value="UniProtKB-SubCell"/>
</dbReference>
<dbReference type="PANTHER" id="PTHR34300">
    <property type="entry name" value="QUEUOSINE PRECURSOR TRANSPORTER-RELATED"/>
    <property type="match status" value="1"/>
</dbReference>
<sequence>MYAFTPEQRRRALYQLSFFHILIIASSNYLVQLPFTIFGFHTTWGAFTFPFIFLTTDLTIRIFGASLARRIIFVVMMPALLISYVLSVVFFKGQWLGLGELSQFNLFVARIALASFAAYLVGQLMDISVFSYLRRNQRWWVAPSAAAVVGNMIDTLVFFSVAFYQSDDPFMAANWMEIAWVDYGFKIVICALFFLPLYGILLNYILKKMSDAQRLEDPKDYRIL</sequence>
<feature type="transmembrane region" description="Helical" evidence="1">
    <location>
        <begin position="71"/>
        <end position="91"/>
    </location>
</feature>
<feature type="transmembrane region" description="Helical" evidence="1">
    <location>
        <begin position="183"/>
        <end position="206"/>
    </location>
</feature>
<dbReference type="NCBIfam" id="TIGR00697">
    <property type="entry name" value="queuosine precursor transporter"/>
    <property type="match status" value="1"/>
</dbReference>
<reference evidence="2" key="1">
    <citation type="submission" date="2021-03" db="EMBL/GenBank/DDBJ databases">
        <title>Identification and antibiotic profiling of Wohlfahrtiimonas chitiniclastica, an underestimated human pathogen.</title>
        <authorList>
            <person name="Kopf A."/>
            <person name="Bunk B."/>
            <person name="Coldewey S."/>
            <person name="Gunzer F."/>
            <person name="Riedel T."/>
            <person name="Schroettner P."/>
        </authorList>
    </citation>
    <scope>NUCLEOTIDE SEQUENCE</scope>
    <source>
        <strain evidence="2">DSM 100917</strain>
    </source>
</reference>
<dbReference type="RefSeq" id="WP_008314695.1">
    <property type="nucleotide sequence ID" value="NZ_CP115969.1"/>
</dbReference>
<dbReference type="AlphaFoldDB" id="A0AB35BZA4"/>
<protein>
    <recommendedName>
        <fullName evidence="1">Probable queuosine precursor transporter</fullName>
        <shortName evidence="1">Q precursor transporter</shortName>
    </recommendedName>
</protein>
<feature type="transmembrane region" description="Helical" evidence="1">
    <location>
        <begin position="111"/>
        <end position="133"/>
    </location>
</feature>
<dbReference type="GeneID" id="58263095"/>
<keyword evidence="1" id="KW-0472">Membrane</keyword>
<keyword evidence="1" id="KW-0997">Cell inner membrane</keyword>
<feature type="transmembrane region" description="Helical" evidence="1">
    <location>
        <begin position="12"/>
        <end position="31"/>
    </location>
</feature>
<name>A0AB35BZA4_9GAMM</name>
<dbReference type="HAMAP" id="MF_02088">
    <property type="entry name" value="Q_prec_transport"/>
    <property type="match status" value="1"/>
</dbReference>
<proteinExistence type="inferred from homology"/>
<accession>A0AB35BZA4</accession>
<dbReference type="Pfam" id="PF02592">
    <property type="entry name" value="Vut_1"/>
    <property type="match status" value="1"/>
</dbReference>
<dbReference type="EMBL" id="JAGIBU010000001">
    <property type="protein sequence ID" value="MBS7823830.1"/>
    <property type="molecule type" value="Genomic_DNA"/>
</dbReference>
<keyword evidence="1" id="KW-0812">Transmembrane</keyword>
<dbReference type="Proteomes" id="UP000680020">
    <property type="component" value="Unassembled WGS sequence"/>
</dbReference>
<gene>
    <name evidence="2" type="ORF">J7561_01275</name>
</gene>
<comment type="similarity">
    <text evidence="1">Belongs to the vitamin uptake transporter (VUT/ECF) (TC 2.A.88) family. Q precursor transporter subfamily.</text>
</comment>
<dbReference type="PANTHER" id="PTHR34300:SF1">
    <property type="entry name" value="QUEUOSINE PRECURSOR TRANSPORTER"/>
    <property type="match status" value="1"/>
</dbReference>
<dbReference type="InterPro" id="IPR003744">
    <property type="entry name" value="YhhQ"/>
</dbReference>
<organism evidence="2 3">
    <name type="scientific">Wohlfahrtiimonas chitiniclastica</name>
    <dbReference type="NCBI Taxonomy" id="400946"/>
    <lineage>
        <taxon>Bacteria</taxon>
        <taxon>Pseudomonadati</taxon>
        <taxon>Pseudomonadota</taxon>
        <taxon>Gammaproteobacteria</taxon>
        <taxon>Cardiobacteriales</taxon>
        <taxon>Ignatzschineriaceae</taxon>
        <taxon>Wohlfahrtiimonas</taxon>
    </lineage>
</organism>
<keyword evidence="1" id="KW-1003">Cell membrane</keyword>
<evidence type="ECO:0000313" key="3">
    <source>
        <dbReference type="Proteomes" id="UP000680020"/>
    </source>
</evidence>
<evidence type="ECO:0000313" key="2">
    <source>
        <dbReference type="EMBL" id="MBS7823830.1"/>
    </source>
</evidence>